<dbReference type="GO" id="GO:0005634">
    <property type="term" value="C:nucleus"/>
    <property type="evidence" value="ECO:0007669"/>
    <property type="project" value="UniProtKB-SubCell"/>
</dbReference>
<sequence>MMMRVRRQLEAVPANVSATTNKPRGATSAESPVELKTSISYLQITFATILLLTILPLYPYSHSNLIYYTLIKMGWLPWSSDDSTKASDGGRIAPDRSSREKCWEGRDLFFSCLDKSNIIDSIKEDKEARRQCGKELAQFEGSCAKAWVKYFKEKRVMEYNRDKTIERIKKEDAAKVADLKAQGWTPR</sequence>
<evidence type="ECO:0000256" key="8">
    <source>
        <dbReference type="ARBA" id="ARBA00023242"/>
    </source>
</evidence>
<dbReference type="VEuPathDB" id="FungiDB:AFUB_039390"/>
<evidence type="ECO:0000256" key="1">
    <source>
        <dbReference type="ARBA" id="ARBA00004123"/>
    </source>
</evidence>
<dbReference type="PhylomeDB" id="B0XY24"/>
<dbReference type="PANTHER" id="PTHR47677:SF1">
    <property type="entry name" value="CYTOCHROME C OXIDASE ASSEMBLY FACTOR 6"/>
    <property type="match status" value="1"/>
</dbReference>
<dbReference type="Gene3D" id="1.10.10.140">
    <property type="entry name" value="Cytochrome c oxidase, subunit VIb"/>
    <property type="match status" value="1"/>
</dbReference>
<accession>B0XY24</accession>
<dbReference type="PANTHER" id="PTHR47677">
    <property type="entry name" value="CYTOCHROME C OXIDASE ASSEMBLY FACTOR 6"/>
    <property type="match status" value="1"/>
</dbReference>
<evidence type="ECO:0000313" key="10">
    <source>
        <dbReference type="EMBL" id="EDP52770.1"/>
    </source>
</evidence>
<dbReference type="AlphaFoldDB" id="B0XY24"/>
<name>B0XY24_ASPFC</name>
<protein>
    <recommendedName>
        <fullName evidence="12">Cytochrome c oxidase assembly factor 6</fullName>
    </recommendedName>
</protein>
<evidence type="ECO:0000256" key="4">
    <source>
        <dbReference type="ARBA" id="ARBA00006425"/>
    </source>
</evidence>
<organism evidence="10 11">
    <name type="scientific">Aspergillus fumigatus (strain CBS 144.89 / FGSC A1163 / CEA10)</name>
    <name type="common">Neosartorya fumigata</name>
    <dbReference type="NCBI Taxonomy" id="451804"/>
    <lineage>
        <taxon>Eukaryota</taxon>
        <taxon>Fungi</taxon>
        <taxon>Dikarya</taxon>
        <taxon>Ascomycota</taxon>
        <taxon>Pezizomycotina</taxon>
        <taxon>Eurotiomycetes</taxon>
        <taxon>Eurotiomycetidae</taxon>
        <taxon>Eurotiales</taxon>
        <taxon>Aspergillaceae</taxon>
        <taxon>Aspergillus</taxon>
        <taxon>Aspergillus subgen. Fumigati</taxon>
    </lineage>
</organism>
<dbReference type="FunFam" id="1.10.10.140:FF:000003">
    <property type="entry name" value="Cytochrome c oxidase assembly factor 6"/>
    <property type="match status" value="1"/>
</dbReference>
<keyword evidence="11" id="KW-1185">Reference proteome</keyword>
<dbReference type="InterPro" id="IPR036549">
    <property type="entry name" value="CX6/COA6-like_sf"/>
</dbReference>
<keyword evidence="6" id="KW-0496">Mitochondrion</keyword>
<dbReference type="SUPFAM" id="SSF47694">
    <property type="entry name" value="Cytochrome c oxidase subunit h"/>
    <property type="match status" value="1"/>
</dbReference>
<dbReference type="InterPro" id="IPR048281">
    <property type="entry name" value="COA6_fun"/>
</dbReference>
<dbReference type="InterPro" id="IPR048280">
    <property type="entry name" value="COX6B-like"/>
</dbReference>
<feature type="transmembrane region" description="Helical" evidence="9">
    <location>
        <begin position="41"/>
        <end position="60"/>
    </location>
</feature>
<gene>
    <name evidence="10" type="ORF">AFUB_039390</name>
</gene>
<keyword evidence="9" id="KW-1133">Transmembrane helix</keyword>
<evidence type="ECO:0000256" key="7">
    <source>
        <dbReference type="ARBA" id="ARBA00023157"/>
    </source>
</evidence>
<evidence type="ECO:0000256" key="5">
    <source>
        <dbReference type="ARBA" id="ARBA00022490"/>
    </source>
</evidence>
<dbReference type="EMBL" id="DS499596">
    <property type="protein sequence ID" value="EDP52770.1"/>
    <property type="molecule type" value="Genomic_DNA"/>
</dbReference>
<dbReference type="OrthoDB" id="5545577at2759"/>
<dbReference type="Proteomes" id="UP000001699">
    <property type="component" value="Unassembled WGS sequence"/>
</dbReference>
<comment type="subcellular location">
    <subcellularLocation>
        <location evidence="2">Cytoplasm</location>
    </subcellularLocation>
    <subcellularLocation>
        <location evidence="3">Mitochondrion intermembrane space</location>
    </subcellularLocation>
    <subcellularLocation>
        <location evidence="1">Nucleus</location>
    </subcellularLocation>
</comment>
<evidence type="ECO:0000256" key="2">
    <source>
        <dbReference type="ARBA" id="ARBA00004496"/>
    </source>
</evidence>
<keyword evidence="8" id="KW-0539">Nucleus</keyword>
<reference evidence="10 11" key="1">
    <citation type="journal article" date="2008" name="PLoS Genet.">
        <title>Genomic islands in the pathogenic filamentous fungus Aspergillus fumigatus.</title>
        <authorList>
            <person name="Fedorova N.D."/>
            <person name="Khaldi N."/>
            <person name="Joardar V.S."/>
            <person name="Maiti R."/>
            <person name="Amedeo P."/>
            <person name="Anderson M.J."/>
            <person name="Crabtree J."/>
            <person name="Silva J.C."/>
            <person name="Badger J.H."/>
            <person name="Albarraq A."/>
            <person name="Angiuoli S."/>
            <person name="Bussey H."/>
            <person name="Bowyer P."/>
            <person name="Cotty P.J."/>
            <person name="Dyer P.S."/>
            <person name="Egan A."/>
            <person name="Galens K."/>
            <person name="Fraser-Liggett C.M."/>
            <person name="Haas B.J."/>
            <person name="Inman J.M."/>
            <person name="Kent R."/>
            <person name="Lemieux S."/>
            <person name="Malavazi I."/>
            <person name="Orvis J."/>
            <person name="Roemer T."/>
            <person name="Ronning C.M."/>
            <person name="Sundaram J.P."/>
            <person name="Sutton G."/>
            <person name="Turner G."/>
            <person name="Venter J.C."/>
            <person name="White O.R."/>
            <person name="Whitty B.R."/>
            <person name="Youngman P."/>
            <person name="Wolfe K.H."/>
            <person name="Goldman G.H."/>
            <person name="Wortman J.R."/>
            <person name="Jiang B."/>
            <person name="Denning D.W."/>
            <person name="Nierman W.C."/>
        </authorList>
    </citation>
    <scope>NUCLEOTIDE SEQUENCE [LARGE SCALE GENOMIC DNA]</scope>
    <source>
        <strain evidence="11">CBS 144.89 / FGSC A1163 / CEA10</strain>
    </source>
</reference>
<dbReference type="GO" id="GO:0033617">
    <property type="term" value="P:mitochondrial respiratory chain complex IV assembly"/>
    <property type="evidence" value="ECO:0007669"/>
    <property type="project" value="TreeGrafter"/>
</dbReference>
<comment type="similarity">
    <text evidence="4">Belongs to the cytochrome c oxidase subunit 6B family.</text>
</comment>
<keyword evidence="7" id="KW-1015">Disulfide bond</keyword>
<evidence type="ECO:0000256" key="6">
    <source>
        <dbReference type="ARBA" id="ARBA00023128"/>
    </source>
</evidence>
<dbReference type="GO" id="GO:0005758">
    <property type="term" value="C:mitochondrial intermembrane space"/>
    <property type="evidence" value="ECO:0007669"/>
    <property type="project" value="UniProtKB-SubCell"/>
</dbReference>
<dbReference type="Pfam" id="PF02297">
    <property type="entry name" value="COX6B"/>
    <property type="match status" value="1"/>
</dbReference>
<evidence type="ECO:0000256" key="9">
    <source>
        <dbReference type="SAM" id="Phobius"/>
    </source>
</evidence>
<evidence type="ECO:0008006" key="12">
    <source>
        <dbReference type="Google" id="ProtNLM"/>
    </source>
</evidence>
<evidence type="ECO:0000256" key="3">
    <source>
        <dbReference type="ARBA" id="ARBA00004569"/>
    </source>
</evidence>
<keyword evidence="5" id="KW-0963">Cytoplasm</keyword>
<keyword evidence="9" id="KW-0812">Transmembrane</keyword>
<evidence type="ECO:0000313" key="11">
    <source>
        <dbReference type="Proteomes" id="UP000001699"/>
    </source>
</evidence>
<keyword evidence="9" id="KW-0472">Membrane</keyword>
<proteinExistence type="inferred from homology"/>
<dbReference type="HOGENOM" id="CLU_1447334_0_0_1"/>